<dbReference type="EMBL" id="MNYI01000071">
    <property type="protein sequence ID" value="OIP41745.1"/>
    <property type="molecule type" value="Genomic_DNA"/>
</dbReference>
<comment type="caution">
    <text evidence="3">The sequence shown here is derived from an EMBL/GenBank/DDBJ whole genome shotgun (WGS) entry which is preliminary data.</text>
</comment>
<accession>A0A1J5E052</accession>
<dbReference type="STRING" id="1817895.AUJ95_02790"/>
<evidence type="ECO:0008006" key="5">
    <source>
        <dbReference type="Google" id="ProtNLM"/>
    </source>
</evidence>
<dbReference type="AlphaFoldDB" id="A0A1J5E052"/>
<name>A0A1J5E052_9BACT</name>
<evidence type="ECO:0000313" key="4">
    <source>
        <dbReference type="Proteomes" id="UP000183085"/>
    </source>
</evidence>
<dbReference type="InterPro" id="IPR051199">
    <property type="entry name" value="LPS_LOS_Heptosyltrfase"/>
</dbReference>
<dbReference type="Pfam" id="PF01075">
    <property type="entry name" value="Glyco_transf_9"/>
    <property type="match status" value="1"/>
</dbReference>
<dbReference type="CDD" id="cd03789">
    <property type="entry name" value="GT9_LPS_heptosyltransferase"/>
    <property type="match status" value="1"/>
</dbReference>
<reference evidence="3 4" key="1">
    <citation type="journal article" date="2016" name="Environ. Microbiol.">
        <title>Genomic resolution of a cold subsurface aquifer community provides metabolic insights for novel microbes adapted to high CO concentrations.</title>
        <authorList>
            <person name="Probst A.J."/>
            <person name="Castelle C.J."/>
            <person name="Singh A."/>
            <person name="Brown C.T."/>
            <person name="Anantharaman K."/>
            <person name="Sharon I."/>
            <person name="Hug L.A."/>
            <person name="Burstein D."/>
            <person name="Emerson J.B."/>
            <person name="Thomas B.C."/>
            <person name="Banfield J.F."/>
        </authorList>
    </citation>
    <scope>NUCLEOTIDE SEQUENCE [LARGE SCALE GENOMIC DNA]</scope>
    <source>
        <strain evidence="3">CG2_30_40_21</strain>
    </source>
</reference>
<sequence>MDKLELFKKIDKFIGTPLCFSLGIFNKLTKKQPLEPKRILLIKLVAVGDLVVALPTIKALRLKFPDAWIAILVTPRVREVVEGCPFLDEIIYYDIFGNHKGIRGLMVFIKELRKKRVDTVIEMDHYYRISSLITYCLFPQNWIGFDLHGQGRRGLFSIRVPYRTDIHEVEAFLELAKALGADNTTPKLVELWTSEDDKTDIDLFFEQNGILSDDFVVGIHPGTGPSATCRRWSPERFAGLANWLIREYKAKVIFTGAPSEIELVGNIIVFMQEKPIVAAGKTSLKQLAEIARRCRLFISVDTGPLHVAAAMGTRVIGLYGPNIPYKWGPYGKGHITIYKQLSCSPCTKQYLGQVSRCQNPICMEQITLEDVKMVVKEMIKGM</sequence>
<organism evidence="3 4">
    <name type="scientific">Candidatus Desantisbacteria bacterium CG2_30_40_21</name>
    <dbReference type="NCBI Taxonomy" id="1817895"/>
    <lineage>
        <taxon>Bacteria</taxon>
        <taxon>Candidatus Desantisiibacteriota</taxon>
    </lineage>
</organism>
<gene>
    <name evidence="3" type="ORF">AUJ95_02790</name>
</gene>
<dbReference type="PANTHER" id="PTHR30160">
    <property type="entry name" value="TETRAACYLDISACCHARIDE 4'-KINASE-RELATED"/>
    <property type="match status" value="1"/>
</dbReference>
<evidence type="ECO:0000256" key="1">
    <source>
        <dbReference type="ARBA" id="ARBA00022676"/>
    </source>
</evidence>
<keyword evidence="2" id="KW-0808">Transferase</keyword>
<dbReference type="SUPFAM" id="SSF53756">
    <property type="entry name" value="UDP-Glycosyltransferase/glycogen phosphorylase"/>
    <property type="match status" value="1"/>
</dbReference>
<dbReference type="GO" id="GO:0009244">
    <property type="term" value="P:lipopolysaccharide core region biosynthetic process"/>
    <property type="evidence" value="ECO:0007669"/>
    <property type="project" value="TreeGrafter"/>
</dbReference>
<evidence type="ECO:0000256" key="2">
    <source>
        <dbReference type="ARBA" id="ARBA00022679"/>
    </source>
</evidence>
<proteinExistence type="predicted"/>
<dbReference type="GO" id="GO:0008713">
    <property type="term" value="F:ADP-heptose-lipopolysaccharide heptosyltransferase activity"/>
    <property type="evidence" value="ECO:0007669"/>
    <property type="project" value="TreeGrafter"/>
</dbReference>
<evidence type="ECO:0000313" key="3">
    <source>
        <dbReference type="EMBL" id="OIP41745.1"/>
    </source>
</evidence>
<dbReference type="PANTHER" id="PTHR30160:SF7">
    <property type="entry name" value="ADP-HEPTOSE--LPS HEPTOSYLTRANSFERASE 2"/>
    <property type="match status" value="1"/>
</dbReference>
<dbReference type="Gene3D" id="3.40.50.2000">
    <property type="entry name" value="Glycogen Phosphorylase B"/>
    <property type="match status" value="2"/>
</dbReference>
<dbReference type="GO" id="GO:0005829">
    <property type="term" value="C:cytosol"/>
    <property type="evidence" value="ECO:0007669"/>
    <property type="project" value="TreeGrafter"/>
</dbReference>
<dbReference type="Proteomes" id="UP000183085">
    <property type="component" value="Unassembled WGS sequence"/>
</dbReference>
<dbReference type="InterPro" id="IPR002201">
    <property type="entry name" value="Glyco_trans_9"/>
</dbReference>
<keyword evidence="1" id="KW-0328">Glycosyltransferase</keyword>
<protein>
    <recommendedName>
        <fullName evidence="5">Lipopolysaccharide heptosyltransferase II</fullName>
    </recommendedName>
</protein>